<feature type="domain" description="Calcineurin-like phosphoesterase" evidence="1">
    <location>
        <begin position="1"/>
        <end position="144"/>
    </location>
</feature>
<gene>
    <name evidence="2" type="ORF">ASZ90_018096</name>
</gene>
<evidence type="ECO:0000313" key="2">
    <source>
        <dbReference type="EMBL" id="KUG04505.1"/>
    </source>
</evidence>
<evidence type="ECO:0000259" key="1">
    <source>
        <dbReference type="Pfam" id="PF12850"/>
    </source>
</evidence>
<dbReference type="AlphaFoldDB" id="A0A0W8E7L5"/>
<dbReference type="Gene3D" id="3.60.21.10">
    <property type="match status" value="1"/>
</dbReference>
<dbReference type="EMBL" id="LNQE01001846">
    <property type="protein sequence ID" value="KUG04505.1"/>
    <property type="molecule type" value="Genomic_DNA"/>
</dbReference>
<reference evidence="2" key="1">
    <citation type="journal article" date="2015" name="Proc. Natl. Acad. Sci. U.S.A.">
        <title>Networks of energetic and metabolic interactions define dynamics in microbial communities.</title>
        <authorList>
            <person name="Embree M."/>
            <person name="Liu J.K."/>
            <person name="Al-Bassam M.M."/>
            <person name="Zengler K."/>
        </authorList>
    </citation>
    <scope>NUCLEOTIDE SEQUENCE</scope>
</reference>
<protein>
    <submittedName>
        <fullName evidence="2">Phosphoesterase</fullName>
    </submittedName>
</protein>
<dbReference type="Pfam" id="PF12850">
    <property type="entry name" value="Metallophos_2"/>
    <property type="match status" value="1"/>
</dbReference>
<name>A0A0W8E7L5_9ZZZZ</name>
<dbReference type="InterPro" id="IPR024654">
    <property type="entry name" value="Calcineurin-like_PHP_lpxH"/>
</dbReference>
<dbReference type="SUPFAM" id="SSF56300">
    <property type="entry name" value="Metallo-dependent phosphatases"/>
    <property type="match status" value="1"/>
</dbReference>
<dbReference type="PANTHER" id="PTHR11124">
    <property type="entry name" value="VACUOLAR SORTING PROTEIN VPS29"/>
    <property type="match status" value="1"/>
</dbReference>
<dbReference type="InterPro" id="IPR029052">
    <property type="entry name" value="Metallo-depent_PP-like"/>
</dbReference>
<comment type="caution">
    <text evidence="2">The sequence shown here is derived from an EMBL/GenBank/DDBJ whole genome shotgun (WGS) entry which is preliminary data.</text>
</comment>
<proteinExistence type="predicted"/>
<dbReference type="NCBIfam" id="TIGR00040">
    <property type="entry name" value="yfcE"/>
    <property type="match status" value="1"/>
</dbReference>
<accession>A0A0W8E7L5</accession>
<sequence>MLIAVTGDTHGRIDAIKNELKGKQPDFLLHTGDFYPDGIKLANYLGIDFKGVRGNCDTGKRGKREQILDLAGHSFCILHGHQHRVKHTLNNVYYYGREIGAEVVVFGHTHIPCCEFHDGIWLINPGSPSLPRSGSMASYVLIKAEIDILLPEIITFGL</sequence>
<dbReference type="InterPro" id="IPR000979">
    <property type="entry name" value="Phosphodiesterase_MJ0936/Vps29"/>
</dbReference>
<organism evidence="2">
    <name type="scientific">hydrocarbon metagenome</name>
    <dbReference type="NCBI Taxonomy" id="938273"/>
    <lineage>
        <taxon>unclassified sequences</taxon>
        <taxon>metagenomes</taxon>
        <taxon>ecological metagenomes</taxon>
    </lineage>
</organism>